<comment type="caution">
    <text evidence="1">The sequence shown here is derived from an EMBL/GenBank/DDBJ whole genome shotgun (WGS) entry which is preliminary data.</text>
</comment>
<keyword evidence="2" id="KW-1185">Reference proteome</keyword>
<dbReference type="PANTHER" id="PTHR31751:SF7">
    <property type="entry name" value="THAP-TYPE DOMAIN-CONTAINING PROTEIN"/>
    <property type="match status" value="1"/>
</dbReference>
<evidence type="ECO:0000313" key="2">
    <source>
        <dbReference type="Proteomes" id="UP001152795"/>
    </source>
</evidence>
<reference evidence="1" key="1">
    <citation type="submission" date="2020-04" db="EMBL/GenBank/DDBJ databases">
        <authorList>
            <person name="Alioto T."/>
            <person name="Alioto T."/>
            <person name="Gomez Garrido J."/>
        </authorList>
    </citation>
    <scope>NUCLEOTIDE SEQUENCE</scope>
    <source>
        <strain evidence="1">A484AB</strain>
    </source>
</reference>
<evidence type="ECO:0000313" key="1">
    <source>
        <dbReference type="EMBL" id="CAB4014112.1"/>
    </source>
</evidence>
<dbReference type="AlphaFoldDB" id="A0A6S7JA98"/>
<organism evidence="1 2">
    <name type="scientific">Paramuricea clavata</name>
    <name type="common">Red gorgonian</name>
    <name type="synonym">Violescent sea-whip</name>
    <dbReference type="NCBI Taxonomy" id="317549"/>
    <lineage>
        <taxon>Eukaryota</taxon>
        <taxon>Metazoa</taxon>
        <taxon>Cnidaria</taxon>
        <taxon>Anthozoa</taxon>
        <taxon>Octocorallia</taxon>
        <taxon>Malacalcyonacea</taxon>
        <taxon>Plexauridae</taxon>
        <taxon>Paramuricea</taxon>
    </lineage>
</organism>
<gene>
    <name evidence="1" type="ORF">PACLA_8A015010</name>
</gene>
<dbReference type="PANTHER" id="PTHR31751">
    <property type="entry name" value="SI:CH211-108C17.2-RELATED-RELATED"/>
    <property type="match status" value="1"/>
</dbReference>
<accession>A0A6S7JA98</accession>
<dbReference type="OrthoDB" id="5966201at2759"/>
<protein>
    <submittedName>
        <fullName evidence="1">Uncharacterized protein</fullName>
    </submittedName>
</protein>
<dbReference type="Proteomes" id="UP001152795">
    <property type="component" value="Unassembled WGS sequence"/>
</dbReference>
<name>A0A6S7JA98_PARCT</name>
<sequence>MEQHLEVIVDVEVVDKRETGGVSTNMEVFGLKKILERIVGQIMVSEIVTDASAAVIALVRKMKDKYPDDFSHLFHALDIWHKSVKLTKKLAKAAKVKGCETVSQWSEPIRNHFWFVCQNSNGDEEKLKDDWFGVLHHIAGEHEWIDGECQHGPLVASETEKTYLDKNSKAMEAVRKVILDQRFVKSLYHY</sequence>
<proteinExistence type="predicted"/>
<dbReference type="EMBL" id="CACRXK020008155">
    <property type="protein sequence ID" value="CAB4014112.1"/>
    <property type="molecule type" value="Genomic_DNA"/>
</dbReference>